<gene>
    <name evidence="3" type="ORF">CAPTEDRAFT_185344</name>
</gene>
<dbReference type="InterPro" id="IPR011604">
    <property type="entry name" value="PDDEXK-like_dom_sf"/>
</dbReference>
<dbReference type="InterPro" id="IPR019080">
    <property type="entry name" value="YqaJ_viral_recombinase"/>
</dbReference>
<dbReference type="Proteomes" id="UP000014760">
    <property type="component" value="Unassembled WGS sequence"/>
</dbReference>
<reference evidence="3 5" key="2">
    <citation type="journal article" date="2013" name="Nature">
        <title>Insights into bilaterian evolution from three spiralian genomes.</title>
        <authorList>
            <person name="Simakov O."/>
            <person name="Marletaz F."/>
            <person name="Cho S.J."/>
            <person name="Edsinger-Gonzales E."/>
            <person name="Havlak P."/>
            <person name="Hellsten U."/>
            <person name="Kuo D.H."/>
            <person name="Larsson T."/>
            <person name="Lv J."/>
            <person name="Arendt D."/>
            <person name="Savage R."/>
            <person name="Osoegawa K."/>
            <person name="de Jong P."/>
            <person name="Grimwood J."/>
            <person name="Chapman J.A."/>
            <person name="Shapiro H."/>
            <person name="Aerts A."/>
            <person name="Otillar R.P."/>
            <person name="Terry A.Y."/>
            <person name="Boore J.L."/>
            <person name="Grigoriev I.V."/>
            <person name="Lindberg D.R."/>
            <person name="Seaver E.C."/>
            <person name="Weisblat D.A."/>
            <person name="Putnam N.H."/>
            <person name="Rokhsar D.S."/>
        </authorList>
    </citation>
    <scope>NUCLEOTIDE SEQUENCE</scope>
    <source>
        <strain evidence="3 5">I ESC-2004</strain>
    </source>
</reference>
<organism evidence="3">
    <name type="scientific">Capitella teleta</name>
    <name type="common">Polychaete worm</name>
    <dbReference type="NCBI Taxonomy" id="283909"/>
    <lineage>
        <taxon>Eukaryota</taxon>
        <taxon>Metazoa</taxon>
        <taxon>Spiralia</taxon>
        <taxon>Lophotrochozoa</taxon>
        <taxon>Annelida</taxon>
        <taxon>Polychaeta</taxon>
        <taxon>Sedentaria</taxon>
        <taxon>Scolecida</taxon>
        <taxon>Capitellidae</taxon>
        <taxon>Capitella</taxon>
    </lineage>
</organism>
<proteinExistence type="predicted"/>
<dbReference type="AlphaFoldDB" id="R7U131"/>
<dbReference type="Pfam" id="PF09588">
    <property type="entry name" value="YqaJ"/>
    <property type="match status" value="1"/>
</dbReference>
<dbReference type="HOGENOM" id="CLU_1457897_0_0_1"/>
<feature type="compositionally biased region" description="Polar residues" evidence="1">
    <location>
        <begin position="105"/>
        <end position="114"/>
    </location>
</feature>
<feature type="domain" description="YqaJ viral recombinase" evidence="2">
    <location>
        <begin position="27"/>
        <end position="91"/>
    </location>
</feature>
<dbReference type="EMBL" id="KB306395">
    <property type="protein sequence ID" value="ELT99913.1"/>
    <property type="molecule type" value="Genomic_DNA"/>
</dbReference>
<name>R7U131_CAPTE</name>
<reference evidence="5" key="1">
    <citation type="submission" date="2012-12" db="EMBL/GenBank/DDBJ databases">
        <authorList>
            <person name="Hellsten U."/>
            <person name="Grimwood J."/>
            <person name="Chapman J.A."/>
            <person name="Shapiro H."/>
            <person name="Aerts A."/>
            <person name="Otillar R.P."/>
            <person name="Terry A.Y."/>
            <person name="Boore J.L."/>
            <person name="Simakov O."/>
            <person name="Marletaz F."/>
            <person name="Cho S.-J."/>
            <person name="Edsinger-Gonzales E."/>
            <person name="Havlak P."/>
            <person name="Kuo D.-H."/>
            <person name="Larsson T."/>
            <person name="Lv J."/>
            <person name="Arendt D."/>
            <person name="Savage R."/>
            <person name="Osoegawa K."/>
            <person name="de Jong P."/>
            <person name="Lindberg D.R."/>
            <person name="Seaver E.C."/>
            <person name="Weisblat D.A."/>
            <person name="Putnam N.H."/>
            <person name="Grigoriev I.V."/>
            <person name="Rokhsar D.S."/>
        </authorList>
    </citation>
    <scope>NUCLEOTIDE SEQUENCE</scope>
    <source>
        <strain evidence="5">I ESC-2004</strain>
    </source>
</reference>
<protein>
    <recommendedName>
        <fullName evidence="2">YqaJ viral recombinase domain-containing protein</fullName>
    </recommendedName>
</protein>
<accession>R7U131</accession>
<evidence type="ECO:0000313" key="5">
    <source>
        <dbReference type="Proteomes" id="UP000014760"/>
    </source>
</evidence>
<dbReference type="OrthoDB" id="7753208at2759"/>
<feature type="non-terminal residue" evidence="3">
    <location>
        <position position="186"/>
    </location>
</feature>
<reference evidence="4" key="3">
    <citation type="submission" date="2015-06" db="UniProtKB">
        <authorList>
            <consortium name="EnsemblMetazoa"/>
        </authorList>
    </citation>
    <scope>IDENTIFICATION</scope>
</reference>
<keyword evidence="5" id="KW-1185">Reference proteome</keyword>
<evidence type="ECO:0000259" key="2">
    <source>
        <dbReference type="Pfam" id="PF09588"/>
    </source>
</evidence>
<sequence>MRANIYHKDQHGRFMPTIAEAIVNPQAFSSAATRWGIEHEDKAIDQYFNQRVEERRDHDVSLVRSGGIAVSADRPWLGYSPDAVVYEAAKEAPTNDEDQLPRRSGISQQPSSRPCPNKDYLLPGLVGIERVFKGEARGASLSAPALFPTTDATPIPHDAPRPRFNHVDGARIHNFAVFKKGEVFVP</sequence>
<evidence type="ECO:0000313" key="4">
    <source>
        <dbReference type="EnsemblMetazoa" id="CapteP185344"/>
    </source>
</evidence>
<dbReference type="SUPFAM" id="SSF52980">
    <property type="entry name" value="Restriction endonuclease-like"/>
    <property type="match status" value="1"/>
</dbReference>
<evidence type="ECO:0000313" key="3">
    <source>
        <dbReference type="EMBL" id="ELT99913.1"/>
    </source>
</evidence>
<evidence type="ECO:0000256" key="1">
    <source>
        <dbReference type="SAM" id="MobiDB-lite"/>
    </source>
</evidence>
<dbReference type="GO" id="GO:0006281">
    <property type="term" value="P:DNA repair"/>
    <property type="evidence" value="ECO:0007669"/>
    <property type="project" value="UniProtKB-ARBA"/>
</dbReference>
<dbReference type="InterPro" id="IPR011335">
    <property type="entry name" value="Restrct_endonuc-II-like"/>
</dbReference>
<dbReference type="EnsemblMetazoa" id="CapteT185344">
    <property type="protein sequence ID" value="CapteP185344"/>
    <property type="gene ID" value="CapteG185344"/>
</dbReference>
<dbReference type="EMBL" id="AMQN01047842">
    <property type="status" value="NOT_ANNOTATED_CDS"/>
    <property type="molecule type" value="Genomic_DNA"/>
</dbReference>
<dbReference type="Gene3D" id="3.90.320.10">
    <property type="match status" value="1"/>
</dbReference>
<feature type="region of interest" description="Disordered" evidence="1">
    <location>
        <begin position="90"/>
        <end position="116"/>
    </location>
</feature>